<dbReference type="Proteomes" id="UP000245790">
    <property type="component" value="Unassembled WGS sequence"/>
</dbReference>
<gene>
    <name evidence="1" type="ORF">C8D97_102138</name>
</gene>
<proteinExistence type="predicted"/>
<keyword evidence="2" id="KW-1185">Reference proteome</keyword>
<name>A0A316FYT9_9GAMM</name>
<protein>
    <submittedName>
        <fullName evidence="1">Uncharacterized protein</fullName>
    </submittedName>
</protein>
<sequence>MKRMELVLQGIARQAYRLLFVQSLKCVVSISYLQILTQLPASLAGFF</sequence>
<evidence type="ECO:0000313" key="2">
    <source>
        <dbReference type="Proteomes" id="UP000245790"/>
    </source>
</evidence>
<evidence type="ECO:0000313" key="1">
    <source>
        <dbReference type="EMBL" id="PWK53749.1"/>
    </source>
</evidence>
<accession>A0A316FYT9</accession>
<organism evidence="1 2">
    <name type="scientific">Pleionea mediterranea</name>
    <dbReference type="NCBI Taxonomy" id="523701"/>
    <lineage>
        <taxon>Bacteria</taxon>
        <taxon>Pseudomonadati</taxon>
        <taxon>Pseudomonadota</taxon>
        <taxon>Gammaproteobacteria</taxon>
        <taxon>Oceanospirillales</taxon>
        <taxon>Pleioneaceae</taxon>
        <taxon>Pleionea</taxon>
    </lineage>
</organism>
<dbReference type="AlphaFoldDB" id="A0A316FYT9"/>
<reference evidence="1 2" key="1">
    <citation type="submission" date="2018-05" db="EMBL/GenBank/DDBJ databases">
        <title>Genomic Encyclopedia of Type Strains, Phase IV (KMG-IV): sequencing the most valuable type-strain genomes for metagenomic binning, comparative biology and taxonomic classification.</title>
        <authorList>
            <person name="Goeker M."/>
        </authorList>
    </citation>
    <scope>NUCLEOTIDE SEQUENCE [LARGE SCALE GENOMIC DNA]</scope>
    <source>
        <strain evidence="1 2">DSM 25350</strain>
    </source>
</reference>
<dbReference type="EMBL" id="QGGU01000002">
    <property type="protein sequence ID" value="PWK53749.1"/>
    <property type="molecule type" value="Genomic_DNA"/>
</dbReference>
<comment type="caution">
    <text evidence="1">The sequence shown here is derived from an EMBL/GenBank/DDBJ whole genome shotgun (WGS) entry which is preliminary data.</text>
</comment>